<comment type="subunit">
    <text evidence="12">Homodimer.</text>
</comment>
<evidence type="ECO:0000259" key="14">
    <source>
        <dbReference type="Pfam" id="PF01467"/>
    </source>
</evidence>
<keyword evidence="7 12" id="KW-0418">Kinase</keyword>
<protein>
    <recommendedName>
        <fullName evidence="12">Bifunctional protein HldE</fullName>
    </recommendedName>
    <domain>
        <recommendedName>
            <fullName evidence="12">D-beta-D-heptose 7-phosphate kinase</fullName>
            <ecNumber evidence="12">2.7.1.167</ecNumber>
        </recommendedName>
        <alternativeName>
            <fullName evidence="12">D-beta-D-heptose 7-phosphotransferase</fullName>
        </alternativeName>
        <alternativeName>
            <fullName evidence="12">D-glycero-beta-D-manno-heptose-7-phosphate kinase</fullName>
        </alternativeName>
    </domain>
    <domain>
        <recommendedName>
            <fullName evidence="12">D-beta-D-heptose 1-phosphate adenylyltransferase</fullName>
            <ecNumber evidence="12">2.7.7.70</ecNumber>
        </recommendedName>
        <alternativeName>
            <fullName evidence="12">D-glycero-beta-D-manno-heptose 1-phosphate adenylyltransferase</fullName>
        </alternativeName>
    </domain>
</protein>
<comment type="pathway">
    <text evidence="12">Nucleotide-sugar biosynthesis; ADP-L-glycero-beta-D-manno-heptose biosynthesis; ADP-L-glycero-beta-D-manno-heptose from D-glycero-beta-D-manno-heptose 7-phosphate: step 1/4.</text>
</comment>
<dbReference type="SUPFAM" id="SSF53613">
    <property type="entry name" value="Ribokinase-like"/>
    <property type="match status" value="1"/>
</dbReference>
<evidence type="ECO:0000256" key="7">
    <source>
        <dbReference type="ARBA" id="ARBA00022777"/>
    </source>
</evidence>
<evidence type="ECO:0000256" key="2">
    <source>
        <dbReference type="ARBA" id="ARBA00003753"/>
    </source>
</evidence>
<dbReference type="GO" id="GO:0009244">
    <property type="term" value="P:lipopolysaccharide core region biosynthetic process"/>
    <property type="evidence" value="ECO:0007669"/>
    <property type="project" value="UniProtKB-UniPathway"/>
</dbReference>
<keyword evidence="9 12" id="KW-0511">Multifunctional enzyme</keyword>
<dbReference type="Pfam" id="PF01467">
    <property type="entry name" value="CTP_transf_like"/>
    <property type="match status" value="1"/>
</dbReference>
<keyword evidence="16" id="KW-1185">Reference proteome</keyword>
<comment type="similarity">
    <text evidence="12">In the C-terminal section; belongs to the cytidylyltransferase family.</text>
</comment>
<feature type="region of interest" description="Cytidylyltransferase" evidence="12">
    <location>
        <begin position="353"/>
        <end position="482"/>
    </location>
</feature>
<organism evidence="15 16">
    <name type="scientific">Belnapia rosea</name>
    <dbReference type="NCBI Taxonomy" id="938405"/>
    <lineage>
        <taxon>Bacteria</taxon>
        <taxon>Pseudomonadati</taxon>
        <taxon>Pseudomonadota</taxon>
        <taxon>Alphaproteobacteria</taxon>
        <taxon>Acetobacterales</taxon>
        <taxon>Roseomonadaceae</taxon>
        <taxon>Belnapia</taxon>
    </lineage>
</organism>
<evidence type="ECO:0000259" key="13">
    <source>
        <dbReference type="Pfam" id="PF00294"/>
    </source>
</evidence>
<dbReference type="STRING" id="938405.SAMN02927895_00141"/>
<feature type="domain" description="Cytidyltransferase-like" evidence="14">
    <location>
        <begin position="353"/>
        <end position="448"/>
    </location>
</feature>
<dbReference type="InterPro" id="IPR023030">
    <property type="entry name" value="Bifunc_HldE"/>
</dbReference>
<dbReference type="SUPFAM" id="SSF52374">
    <property type="entry name" value="Nucleotidylyl transferase"/>
    <property type="match status" value="1"/>
</dbReference>
<dbReference type="HAMAP" id="MF_01603">
    <property type="entry name" value="HldE"/>
    <property type="match status" value="1"/>
</dbReference>
<dbReference type="InterPro" id="IPR004821">
    <property type="entry name" value="Cyt_trans-like"/>
</dbReference>
<dbReference type="GO" id="GO:0016773">
    <property type="term" value="F:phosphotransferase activity, alcohol group as acceptor"/>
    <property type="evidence" value="ECO:0007669"/>
    <property type="project" value="InterPro"/>
</dbReference>
<feature type="binding site" evidence="12">
    <location>
        <begin position="200"/>
        <end position="203"/>
    </location>
    <ligand>
        <name>ATP</name>
        <dbReference type="ChEBI" id="CHEBI:30616"/>
    </ligand>
</feature>
<keyword evidence="8 12" id="KW-0067">ATP-binding</keyword>
<dbReference type="GO" id="GO:0097171">
    <property type="term" value="P:ADP-L-glycero-beta-D-manno-heptose biosynthetic process"/>
    <property type="evidence" value="ECO:0007669"/>
    <property type="project" value="UniProtKB-UniPathway"/>
</dbReference>
<keyword evidence="6 12" id="KW-0547">Nucleotide-binding</keyword>
<name>A0A1G6U7B8_9PROT</name>
<evidence type="ECO:0000256" key="3">
    <source>
        <dbReference type="ARBA" id="ARBA00004713"/>
    </source>
</evidence>
<evidence type="ECO:0000256" key="1">
    <source>
        <dbReference type="ARBA" id="ARBA00002319"/>
    </source>
</evidence>
<feature type="region of interest" description="Ribokinase" evidence="12">
    <location>
        <begin position="1"/>
        <end position="325"/>
    </location>
</feature>
<evidence type="ECO:0000256" key="5">
    <source>
        <dbReference type="ARBA" id="ARBA00022695"/>
    </source>
</evidence>
<feature type="active site" evidence="12">
    <location>
        <position position="270"/>
    </location>
</feature>
<evidence type="ECO:0000256" key="12">
    <source>
        <dbReference type="HAMAP-Rule" id="MF_01603"/>
    </source>
</evidence>
<evidence type="ECO:0000313" key="16">
    <source>
        <dbReference type="Proteomes" id="UP000198925"/>
    </source>
</evidence>
<sequence>MPLPMLDFSALRVLVLGDAMLDRFLYGEVERISPEAPVPVLRQRRLSAMPGGAGNVARNITALGARAVLVGLLGRDAAGAEFRALLAADPRIEDRLVESAGRPTICKMRIIAGTQQVVRVDDEATSPAEPAEAAAMLAAVRAALPSCQALILSDYAKGVLSPPVIAEAIAAARAQGIPVLVDPKSEDFSVYRSADCVKPNARELARAARLPVGTEAEVVAAAEHVMAEAGLAALLCTRAGRGMVLVRAGAGATSVPALAREVFDVSGAGDTVIATLALVHASGQPLEEAMRIANAAAGIVVGKLGTATVGADELAHALRAESGSAPDEGALLDREAAARLVAEWRAHGLRVGFTNGVFDILHAGHVASLRAARRRCDRLVVALNADASVSRLKGPARPVNPLADRAAVIAGLASVDAVIAFEEDTPIELIRLLLPDVLMKGGDYTKETVVGAREVEAAGGQVVLLDLLPGRSTTGIIARAKG</sequence>
<dbReference type="GO" id="GO:0033785">
    <property type="term" value="F:heptose 7-phosphate kinase activity"/>
    <property type="evidence" value="ECO:0007669"/>
    <property type="project" value="UniProtKB-UniRule"/>
</dbReference>
<dbReference type="Pfam" id="PF00294">
    <property type="entry name" value="PfkB"/>
    <property type="match status" value="1"/>
</dbReference>
<evidence type="ECO:0000313" key="15">
    <source>
        <dbReference type="EMBL" id="SDD36445.1"/>
    </source>
</evidence>
<evidence type="ECO:0000256" key="10">
    <source>
        <dbReference type="ARBA" id="ARBA00023277"/>
    </source>
</evidence>
<dbReference type="GO" id="GO:0005829">
    <property type="term" value="C:cytosol"/>
    <property type="evidence" value="ECO:0007669"/>
    <property type="project" value="TreeGrafter"/>
</dbReference>
<keyword evidence="4 12" id="KW-0808">Transferase</keyword>
<comment type="pathway">
    <text evidence="12">Nucleotide-sugar biosynthesis; ADP-L-glycero-beta-D-manno-heptose biosynthesis; ADP-L-glycero-beta-D-manno-heptose from D-glycero-beta-D-manno-heptose 7-phosphate: step 3/4.</text>
</comment>
<dbReference type="EMBL" id="FMZX01000007">
    <property type="protein sequence ID" value="SDD36445.1"/>
    <property type="molecule type" value="Genomic_DNA"/>
</dbReference>
<comment type="catalytic activity">
    <reaction evidence="11 12">
        <text>D-glycero-beta-D-manno-heptose 1-phosphate + ATP + H(+) = ADP-D-glycero-beta-D-manno-heptose + diphosphate</text>
        <dbReference type="Rhea" id="RHEA:27465"/>
        <dbReference type="ChEBI" id="CHEBI:15378"/>
        <dbReference type="ChEBI" id="CHEBI:30616"/>
        <dbReference type="ChEBI" id="CHEBI:33019"/>
        <dbReference type="ChEBI" id="CHEBI:59967"/>
        <dbReference type="ChEBI" id="CHEBI:61593"/>
        <dbReference type="EC" id="2.7.7.70"/>
    </reaction>
</comment>
<evidence type="ECO:0000256" key="8">
    <source>
        <dbReference type="ARBA" id="ARBA00022840"/>
    </source>
</evidence>
<dbReference type="InterPro" id="IPR014729">
    <property type="entry name" value="Rossmann-like_a/b/a_fold"/>
</dbReference>
<keyword evidence="10 12" id="KW-0119">Carbohydrate metabolism</keyword>
<reference evidence="15 16" key="1">
    <citation type="submission" date="2016-10" db="EMBL/GenBank/DDBJ databases">
        <authorList>
            <person name="de Groot N.N."/>
        </authorList>
    </citation>
    <scope>NUCLEOTIDE SEQUENCE [LARGE SCALE GENOMIC DNA]</scope>
    <source>
        <strain evidence="15 16">CPCC 100156</strain>
    </source>
</reference>
<comment type="similarity">
    <text evidence="12">In the N-terminal section; belongs to the carbohydrate kinase PfkB family.</text>
</comment>
<proteinExistence type="inferred from homology"/>
<dbReference type="NCBIfam" id="NF008454">
    <property type="entry name" value="PRK11316.1"/>
    <property type="match status" value="1"/>
</dbReference>
<accession>A0A1G6U7B8</accession>
<comment type="catalytic activity">
    <reaction evidence="12">
        <text>D-glycero-beta-D-manno-heptose 7-phosphate + ATP = D-glycero-beta-D-manno-heptose 1,7-bisphosphate + ADP + H(+)</text>
        <dbReference type="Rhea" id="RHEA:27473"/>
        <dbReference type="ChEBI" id="CHEBI:15378"/>
        <dbReference type="ChEBI" id="CHEBI:30616"/>
        <dbReference type="ChEBI" id="CHEBI:60204"/>
        <dbReference type="ChEBI" id="CHEBI:60208"/>
        <dbReference type="ChEBI" id="CHEBI:456216"/>
        <dbReference type="EC" id="2.7.1.167"/>
    </reaction>
</comment>
<evidence type="ECO:0000256" key="9">
    <source>
        <dbReference type="ARBA" id="ARBA00023268"/>
    </source>
</evidence>
<dbReference type="PROSITE" id="PS00583">
    <property type="entry name" value="PFKB_KINASES_1"/>
    <property type="match status" value="1"/>
</dbReference>
<dbReference type="GO" id="GO:0005524">
    <property type="term" value="F:ATP binding"/>
    <property type="evidence" value="ECO:0007669"/>
    <property type="project" value="UniProtKB-UniRule"/>
</dbReference>
<dbReference type="NCBIfam" id="TIGR02199">
    <property type="entry name" value="rfaE_dom_II"/>
    <property type="match status" value="1"/>
</dbReference>
<evidence type="ECO:0000256" key="11">
    <source>
        <dbReference type="ARBA" id="ARBA00047428"/>
    </source>
</evidence>
<keyword evidence="5 12" id="KW-0548">Nucleotidyltransferase</keyword>
<dbReference type="InterPro" id="IPR011914">
    <property type="entry name" value="RfaE_dom_II"/>
</dbReference>
<feature type="domain" description="Carbohydrate kinase PfkB" evidence="13">
    <location>
        <begin position="12"/>
        <end position="308"/>
    </location>
</feature>
<dbReference type="InterPro" id="IPR011611">
    <property type="entry name" value="PfkB_dom"/>
</dbReference>
<dbReference type="EC" id="2.7.1.167" evidence="12"/>
<comment type="function">
    <text evidence="2 12">Catalyzes the ADP transfer from ATP to D-glycero-beta-D-manno-heptose 1-phosphate, yielding ADP-D-glycero-beta-D-manno-heptose.</text>
</comment>
<dbReference type="CDD" id="cd01172">
    <property type="entry name" value="RfaE_like"/>
    <property type="match status" value="1"/>
</dbReference>
<gene>
    <name evidence="12" type="primary">hldE</name>
    <name evidence="15" type="ORF">SAMN04487779_100751</name>
</gene>
<dbReference type="InterPro" id="IPR029056">
    <property type="entry name" value="Ribokinase-like"/>
</dbReference>
<comment type="pathway">
    <text evidence="3">Bacterial outer membrane biogenesis; LPS core biosynthesis.</text>
</comment>
<evidence type="ECO:0000256" key="6">
    <source>
        <dbReference type="ARBA" id="ARBA00022741"/>
    </source>
</evidence>
<dbReference type="GO" id="GO:0033786">
    <property type="term" value="F:heptose-1-phosphate adenylyltransferase activity"/>
    <property type="evidence" value="ECO:0007669"/>
    <property type="project" value="UniProtKB-UniRule"/>
</dbReference>
<dbReference type="Gene3D" id="3.40.1190.20">
    <property type="match status" value="1"/>
</dbReference>
<comment type="function">
    <text evidence="1 12">Catalyzes the phosphorylation of D-glycero-D-manno-heptose 7-phosphate at the C-1 position to selectively form D-glycero-beta-D-manno-heptose-1,7-bisphosphate.</text>
</comment>
<dbReference type="Gene3D" id="3.40.50.620">
    <property type="entry name" value="HUPs"/>
    <property type="match status" value="1"/>
</dbReference>
<dbReference type="NCBIfam" id="TIGR00125">
    <property type="entry name" value="cyt_tran_rel"/>
    <property type="match status" value="1"/>
</dbReference>
<dbReference type="AlphaFoldDB" id="A0A1G6U7B8"/>
<dbReference type="PANTHER" id="PTHR46969">
    <property type="entry name" value="BIFUNCTIONAL PROTEIN HLDE"/>
    <property type="match status" value="1"/>
</dbReference>
<dbReference type="UniPathway" id="UPA00958"/>
<dbReference type="InterPro" id="IPR002173">
    <property type="entry name" value="Carboh/pur_kinase_PfkB_CS"/>
</dbReference>
<dbReference type="Proteomes" id="UP000198925">
    <property type="component" value="Unassembled WGS sequence"/>
</dbReference>
<evidence type="ECO:0000256" key="4">
    <source>
        <dbReference type="ARBA" id="ARBA00022679"/>
    </source>
</evidence>
<dbReference type="NCBIfam" id="TIGR02198">
    <property type="entry name" value="rfaE_dom_I"/>
    <property type="match status" value="1"/>
</dbReference>
<dbReference type="InterPro" id="IPR011913">
    <property type="entry name" value="RfaE_dom_I"/>
</dbReference>
<dbReference type="EC" id="2.7.7.70" evidence="12"/>
<dbReference type="UniPathway" id="UPA00356">
    <property type="reaction ID" value="UER00437"/>
</dbReference>
<dbReference type="PANTHER" id="PTHR46969:SF1">
    <property type="entry name" value="BIFUNCTIONAL PROTEIN HLDE"/>
    <property type="match status" value="1"/>
</dbReference>
<dbReference type="FunFam" id="3.40.1190.20:FF:000002">
    <property type="entry name" value="Bifunctional protein HldE"/>
    <property type="match status" value="1"/>
</dbReference>